<feature type="domain" description="DUF7975" evidence="1">
    <location>
        <begin position="3"/>
        <end position="125"/>
    </location>
</feature>
<protein>
    <recommendedName>
        <fullName evidence="1">DUF7975 domain-containing protein</fullName>
    </recommendedName>
</protein>
<proteinExistence type="predicted"/>
<dbReference type="Pfam" id="PF25930">
    <property type="entry name" value="DUF7975"/>
    <property type="match status" value="1"/>
</dbReference>
<dbReference type="EMBL" id="QMDX01000001">
    <property type="protein sequence ID" value="TSD15976.1"/>
    <property type="molecule type" value="Genomic_DNA"/>
</dbReference>
<dbReference type="AlphaFoldDB" id="A0A554NF10"/>
<gene>
    <name evidence="2" type="ORF">DP107_01970</name>
</gene>
<reference evidence="2 3" key="1">
    <citation type="submission" date="2018-06" db="EMBL/GenBank/DDBJ databases">
        <title>Natronomonas sp. F16-60 a new haloarchaeon isolated from a solar saltern of Isla Cristina, Huelva, Spain.</title>
        <authorList>
            <person name="Duran-Viseras A."/>
            <person name="Sanchez-Porro C."/>
            <person name="Ventosa A."/>
        </authorList>
    </citation>
    <scope>NUCLEOTIDE SEQUENCE [LARGE SCALE GENOMIC DNA]</scope>
    <source>
        <strain evidence="2 3">F16-60</strain>
    </source>
</reference>
<dbReference type="InterPro" id="IPR058281">
    <property type="entry name" value="DUF7975"/>
</dbReference>
<sequence>MLATDPADRRRLFAREVAAHRSRDDGVTFAATSAGGGCSPRLAYGDRIVSMDLSDAAVSRRAARDALDELLSEFPVFKLKQPETRRASGGEVYVSALADAKRVADFLEACFRDVHGLGPDYEAAVEVGDG</sequence>
<dbReference type="InParanoid" id="A0A554NF10"/>
<keyword evidence="3" id="KW-1185">Reference proteome</keyword>
<organism evidence="2 3">
    <name type="scientific">Haloglomus irregulare</name>
    <dbReference type="NCBI Taxonomy" id="2234134"/>
    <lineage>
        <taxon>Archaea</taxon>
        <taxon>Methanobacteriati</taxon>
        <taxon>Methanobacteriota</taxon>
        <taxon>Stenosarchaea group</taxon>
        <taxon>Halobacteria</taxon>
        <taxon>Halobacteriales</taxon>
        <taxon>Natronomonadaceae</taxon>
        <taxon>Haloglomus</taxon>
    </lineage>
</organism>
<dbReference type="RefSeq" id="WP_144260451.1">
    <property type="nucleotide sequence ID" value="NZ_QMDX01000001.1"/>
</dbReference>
<dbReference type="Proteomes" id="UP000319894">
    <property type="component" value="Unassembled WGS sequence"/>
</dbReference>
<evidence type="ECO:0000313" key="3">
    <source>
        <dbReference type="Proteomes" id="UP000319894"/>
    </source>
</evidence>
<evidence type="ECO:0000259" key="1">
    <source>
        <dbReference type="Pfam" id="PF25930"/>
    </source>
</evidence>
<comment type="caution">
    <text evidence="2">The sequence shown here is derived from an EMBL/GenBank/DDBJ whole genome shotgun (WGS) entry which is preliminary data.</text>
</comment>
<name>A0A554NF10_9EURY</name>
<evidence type="ECO:0000313" key="2">
    <source>
        <dbReference type="EMBL" id="TSD15976.1"/>
    </source>
</evidence>
<accession>A0A554NF10</accession>
<dbReference type="OrthoDB" id="193911at2157"/>